<dbReference type="RefSeq" id="WP_182856191.1">
    <property type="nucleotide sequence ID" value="NZ_WMLF01000202.1"/>
</dbReference>
<accession>A0ABR6EIE5</accession>
<evidence type="ECO:0000256" key="2">
    <source>
        <dbReference type="ARBA" id="ARBA00005272"/>
    </source>
</evidence>
<keyword evidence="5" id="KW-0560">Oxidoreductase</keyword>
<evidence type="ECO:0000313" key="7">
    <source>
        <dbReference type="EMBL" id="MBB1244847.1"/>
    </source>
</evidence>
<comment type="similarity">
    <text evidence="2">Belongs to the NADH dehydrogenase family.</text>
</comment>
<evidence type="ECO:0000256" key="3">
    <source>
        <dbReference type="ARBA" id="ARBA00022630"/>
    </source>
</evidence>
<dbReference type="InterPro" id="IPR023753">
    <property type="entry name" value="FAD/NAD-binding_dom"/>
</dbReference>
<dbReference type="EMBL" id="WMLF01000202">
    <property type="protein sequence ID" value="MBB1244847.1"/>
    <property type="molecule type" value="Genomic_DNA"/>
</dbReference>
<dbReference type="PRINTS" id="PR00469">
    <property type="entry name" value="PNDRDTASEII"/>
</dbReference>
<evidence type="ECO:0000259" key="6">
    <source>
        <dbReference type="Pfam" id="PF07992"/>
    </source>
</evidence>
<dbReference type="Gene3D" id="3.50.50.100">
    <property type="match status" value="1"/>
</dbReference>
<dbReference type="Proteomes" id="UP000766698">
    <property type="component" value="Unassembled WGS sequence"/>
</dbReference>
<gene>
    <name evidence="7" type="ORF">GL263_14910</name>
</gene>
<dbReference type="InterPro" id="IPR051169">
    <property type="entry name" value="NADH-Q_oxidoreductase"/>
</dbReference>
<proteinExistence type="inferred from homology"/>
<keyword evidence="3" id="KW-0285">Flavoprotein</keyword>
<protein>
    <submittedName>
        <fullName evidence="7">FAD-dependent oxidoreductase</fullName>
    </submittedName>
</protein>
<dbReference type="PANTHER" id="PTHR42913">
    <property type="entry name" value="APOPTOSIS-INDUCING FACTOR 1"/>
    <property type="match status" value="1"/>
</dbReference>
<evidence type="ECO:0000256" key="4">
    <source>
        <dbReference type="ARBA" id="ARBA00022827"/>
    </source>
</evidence>
<comment type="cofactor">
    <cofactor evidence="1">
        <name>FAD</name>
        <dbReference type="ChEBI" id="CHEBI:57692"/>
    </cofactor>
</comment>
<sequence>MTGQQHIVVVGAGYAGLSVATRAARRHRVTVVAPEARFLNRVRQHETAAGHREHRPAISAVLRGRNAVHVRDRVVELDLAGRKVFTAGGEAIGYDRLVYALGSRTAFLGVPGAAEHGFPVERAAELRDRMAAADRPGTVAVVGGGATGVELAAELAEAAPEWRVRLVTDGLVGGWLSSRGRAHVLSALARLGVVVHEEHRVTEVPAGGGVRTTCGPLEADLVAWAAAMEPHRLAAEAGLAVAPDGRAEVDRQLRSVSHPEVYAVGDAASVHVPGVGRPQMSCAAAGPMGRHVGRALAGRRPGKPFAFRYILQCLSLGRQDGLVQLLRTDGSMRQTVFTGTTARLVKAALVTGVVRALR</sequence>
<comment type="caution">
    <text evidence="7">The sequence shown here is derived from an EMBL/GenBank/DDBJ whole genome shotgun (WGS) entry which is preliminary data.</text>
</comment>
<name>A0ABR6EIE5_9ACTN</name>
<organism evidence="7 8">
    <name type="scientific">Streptomyces durbertensis</name>
    <dbReference type="NCBI Taxonomy" id="2448886"/>
    <lineage>
        <taxon>Bacteria</taxon>
        <taxon>Bacillati</taxon>
        <taxon>Actinomycetota</taxon>
        <taxon>Actinomycetes</taxon>
        <taxon>Kitasatosporales</taxon>
        <taxon>Streptomycetaceae</taxon>
        <taxon>Streptomyces</taxon>
    </lineage>
</organism>
<keyword evidence="4" id="KW-0274">FAD</keyword>
<dbReference type="SUPFAM" id="SSF51905">
    <property type="entry name" value="FAD/NAD(P)-binding domain"/>
    <property type="match status" value="1"/>
</dbReference>
<feature type="domain" description="FAD/NAD(P)-binding" evidence="6">
    <location>
        <begin position="6"/>
        <end position="275"/>
    </location>
</feature>
<dbReference type="InterPro" id="IPR036188">
    <property type="entry name" value="FAD/NAD-bd_sf"/>
</dbReference>
<keyword evidence="8" id="KW-1185">Reference proteome</keyword>
<dbReference type="PANTHER" id="PTHR42913:SF3">
    <property type="entry name" value="64 KDA MITOCHONDRIAL NADH DEHYDROGENASE (EUROFUNG)"/>
    <property type="match status" value="1"/>
</dbReference>
<evidence type="ECO:0000256" key="1">
    <source>
        <dbReference type="ARBA" id="ARBA00001974"/>
    </source>
</evidence>
<evidence type="ECO:0000256" key="5">
    <source>
        <dbReference type="ARBA" id="ARBA00023002"/>
    </source>
</evidence>
<evidence type="ECO:0000313" key="8">
    <source>
        <dbReference type="Proteomes" id="UP000766698"/>
    </source>
</evidence>
<reference evidence="8" key="1">
    <citation type="journal article" date="2020" name="Syst. Appl. Microbiol.">
        <title>Streptomyces alkaliterrae sp. nov., isolated from an alkaline soil, and emended descriptions of Streptomyces alkaliphilus, Streptomyces calidiresistens and Streptomyces durbertensis.</title>
        <authorList>
            <person name="Swiecimska M."/>
            <person name="Golinska P."/>
            <person name="Nouioui I."/>
            <person name="Wypij M."/>
            <person name="Rai M."/>
            <person name="Sangal V."/>
            <person name="Goodfellow M."/>
        </authorList>
    </citation>
    <scope>NUCLEOTIDE SEQUENCE [LARGE SCALE GENOMIC DNA]</scope>
    <source>
        <strain evidence="8">DSM 104538</strain>
    </source>
</reference>
<dbReference type="PRINTS" id="PR00368">
    <property type="entry name" value="FADPNR"/>
</dbReference>
<dbReference type="Pfam" id="PF07992">
    <property type="entry name" value="Pyr_redox_2"/>
    <property type="match status" value="1"/>
</dbReference>